<protein>
    <submittedName>
        <fullName evidence="2">Uncharacterized protein</fullName>
    </submittedName>
</protein>
<evidence type="ECO:0000313" key="2">
    <source>
        <dbReference type="EMBL" id="SVB00939.1"/>
    </source>
</evidence>
<feature type="compositionally biased region" description="Low complexity" evidence="1">
    <location>
        <begin position="28"/>
        <end position="38"/>
    </location>
</feature>
<gene>
    <name evidence="2" type="ORF">METZ01_LOCUS153793</name>
</gene>
<sequence>MYKIMFSLCVITFLSSCGMNIKPTNTTVTYGETTTTNDTAKDAKNDSTTTSDSDKKTWSIKQSFKWGNND</sequence>
<reference evidence="2" key="1">
    <citation type="submission" date="2018-05" db="EMBL/GenBank/DDBJ databases">
        <authorList>
            <person name="Lanie J.A."/>
            <person name="Ng W.-L."/>
            <person name="Kazmierczak K.M."/>
            <person name="Andrzejewski T.M."/>
            <person name="Davidsen T.M."/>
            <person name="Wayne K.J."/>
            <person name="Tettelin H."/>
            <person name="Glass J.I."/>
            <person name="Rusch D."/>
            <person name="Podicherti R."/>
            <person name="Tsui H.-C.T."/>
            <person name="Winkler M.E."/>
        </authorList>
    </citation>
    <scope>NUCLEOTIDE SEQUENCE</scope>
</reference>
<dbReference type="AlphaFoldDB" id="A0A382AHT3"/>
<name>A0A382AHT3_9ZZZZ</name>
<proteinExistence type="predicted"/>
<dbReference type="EMBL" id="UINC01025409">
    <property type="protein sequence ID" value="SVB00939.1"/>
    <property type="molecule type" value="Genomic_DNA"/>
</dbReference>
<dbReference type="PROSITE" id="PS51257">
    <property type="entry name" value="PROKAR_LIPOPROTEIN"/>
    <property type="match status" value="1"/>
</dbReference>
<feature type="region of interest" description="Disordered" evidence="1">
    <location>
        <begin position="28"/>
        <end position="54"/>
    </location>
</feature>
<accession>A0A382AHT3</accession>
<organism evidence="2">
    <name type="scientific">marine metagenome</name>
    <dbReference type="NCBI Taxonomy" id="408172"/>
    <lineage>
        <taxon>unclassified sequences</taxon>
        <taxon>metagenomes</taxon>
        <taxon>ecological metagenomes</taxon>
    </lineage>
</organism>
<evidence type="ECO:0000256" key="1">
    <source>
        <dbReference type="SAM" id="MobiDB-lite"/>
    </source>
</evidence>